<dbReference type="AlphaFoldDB" id="A0A0D8Y279"/>
<keyword evidence="2" id="KW-1185">Reference proteome</keyword>
<proteinExistence type="predicted"/>
<reference evidence="1 2" key="1">
    <citation type="submission" date="2013-11" db="EMBL/GenBank/DDBJ databases">
        <title>Draft genome of the bovine lungworm Dictyocaulus viviparus.</title>
        <authorList>
            <person name="Mitreva M."/>
        </authorList>
    </citation>
    <scope>NUCLEOTIDE SEQUENCE [LARGE SCALE GENOMIC DNA]</scope>
    <source>
        <strain evidence="1 2">HannoverDv2000</strain>
    </source>
</reference>
<accession>A0A0D8Y279</accession>
<sequence length="181" mass="20126">MPYSRMFIIQSNKPSYSEHIFASSSCGTEYGGKVESELRTKNSIGGLPRCGLRRTGSNISEISLTHHCESDTTQIELDFTAKCDQQVLVRIVTPCGENGVLNFDKYDAEQVFRPKQHGCGNGVWTIHVFQMKDDSETILSSVSMPINGVGTLYFMIGDDFYPTLVGKEFLHMSGACRKHSV</sequence>
<organism evidence="1 2">
    <name type="scientific">Dictyocaulus viviparus</name>
    <name type="common">Bovine lungworm</name>
    <dbReference type="NCBI Taxonomy" id="29172"/>
    <lineage>
        <taxon>Eukaryota</taxon>
        <taxon>Metazoa</taxon>
        <taxon>Ecdysozoa</taxon>
        <taxon>Nematoda</taxon>
        <taxon>Chromadorea</taxon>
        <taxon>Rhabditida</taxon>
        <taxon>Rhabditina</taxon>
        <taxon>Rhabditomorpha</taxon>
        <taxon>Strongyloidea</taxon>
        <taxon>Metastrongylidae</taxon>
        <taxon>Dictyocaulus</taxon>
    </lineage>
</organism>
<name>A0A0D8Y279_DICVI</name>
<reference evidence="2" key="2">
    <citation type="journal article" date="2016" name="Sci. Rep.">
        <title>Dictyocaulus viviparus genome, variome and transcriptome elucidate lungworm biology and support future intervention.</title>
        <authorList>
            <person name="McNulty S.N."/>
            <person name="Strube C."/>
            <person name="Rosa B.A."/>
            <person name="Martin J.C."/>
            <person name="Tyagi R."/>
            <person name="Choi Y.J."/>
            <person name="Wang Q."/>
            <person name="Hallsworth Pepin K."/>
            <person name="Zhang X."/>
            <person name="Ozersky P."/>
            <person name="Wilson R.K."/>
            <person name="Sternberg P.W."/>
            <person name="Gasser R.B."/>
            <person name="Mitreva M."/>
        </authorList>
    </citation>
    <scope>NUCLEOTIDE SEQUENCE [LARGE SCALE GENOMIC DNA]</scope>
    <source>
        <strain evidence="2">HannoverDv2000</strain>
    </source>
</reference>
<gene>
    <name evidence="1" type="ORF">DICVIV_03717</name>
</gene>
<evidence type="ECO:0000313" key="1">
    <source>
        <dbReference type="EMBL" id="KJH50154.1"/>
    </source>
</evidence>
<protein>
    <submittedName>
        <fullName evidence="1">Uncharacterized protein</fullName>
    </submittedName>
</protein>
<dbReference type="EMBL" id="KN716214">
    <property type="protein sequence ID" value="KJH50154.1"/>
    <property type="molecule type" value="Genomic_DNA"/>
</dbReference>
<dbReference type="Proteomes" id="UP000053766">
    <property type="component" value="Unassembled WGS sequence"/>
</dbReference>
<dbReference type="OrthoDB" id="5789147at2759"/>
<evidence type="ECO:0000313" key="2">
    <source>
        <dbReference type="Proteomes" id="UP000053766"/>
    </source>
</evidence>